<accession>A0ABY2KMR6</accession>
<evidence type="ECO:0000313" key="1">
    <source>
        <dbReference type="EMBL" id="TGD43912.1"/>
    </source>
</evidence>
<sequence>MAPFAATETFPDVGTGGMDLSVLAPPMAPLAMPKQTLTREAGPLWRGFVAVLSLLRRDMGRVG</sequence>
<protein>
    <submittedName>
        <fullName evidence="1">Uncharacterized protein</fullName>
    </submittedName>
</protein>
<proteinExistence type="predicted"/>
<comment type="caution">
    <text evidence="1">The sequence shown here is derived from an EMBL/GenBank/DDBJ whole genome shotgun (WGS) entry which is preliminary data.</text>
</comment>
<name>A0ABY2KMR6_9RHOB</name>
<evidence type="ECO:0000313" key="2">
    <source>
        <dbReference type="Proteomes" id="UP000297741"/>
    </source>
</evidence>
<reference evidence="1 2" key="1">
    <citation type="submission" date="2018-11" db="EMBL/GenBank/DDBJ databases">
        <title>Tabrizicola sp. isolated from sediment of alpine lake.</title>
        <authorList>
            <person name="Liu Z."/>
        </authorList>
    </citation>
    <scope>NUCLEOTIDE SEQUENCE [LARGE SCALE GENOMIC DNA]</scope>
    <source>
        <strain evidence="1 2">DRYC-M-16</strain>
    </source>
</reference>
<keyword evidence="2" id="KW-1185">Reference proteome</keyword>
<gene>
    <name evidence="1" type="ORF">EEB11_08065</name>
</gene>
<dbReference type="EMBL" id="RPEM01000004">
    <property type="protein sequence ID" value="TGD43912.1"/>
    <property type="molecule type" value="Genomic_DNA"/>
</dbReference>
<organism evidence="1 2">
    <name type="scientific">Pseudotabrizicola sediminis</name>
    <dbReference type="NCBI Taxonomy" id="2486418"/>
    <lineage>
        <taxon>Bacteria</taxon>
        <taxon>Pseudomonadati</taxon>
        <taxon>Pseudomonadota</taxon>
        <taxon>Alphaproteobacteria</taxon>
        <taxon>Rhodobacterales</taxon>
        <taxon>Paracoccaceae</taxon>
        <taxon>Pseudotabrizicola</taxon>
    </lineage>
</organism>
<dbReference type="Proteomes" id="UP000297741">
    <property type="component" value="Unassembled WGS sequence"/>
</dbReference>